<dbReference type="InterPro" id="IPR027417">
    <property type="entry name" value="P-loop_NTPase"/>
</dbReference>
<keyword evidence="4" id="KW-0479">Metal-binding</keyword>
<keyword evidence="6" id="KW-0862">Zinc</keyword>
<keyword evidence="5" id="KW-0378">Hydrolase</keyword>
<dbReference type="SUPFAM" id="SSF52540">
    <property type="entry name" value="P-loop containing nucleoside triphosphate hydrolases"/>
    <property type="match status" value="1"/>
</dbReference>
<comment type="similarity">
    <text evidence="2">In the C-terminal section; belongs to the peptidase M41 family.</text>
</comment>
<dbReference type="GO" id="GO:0005524">
    <property type="term" value="F:ATP binding"/>
    <property type="evidence" value="ECO:0007669"/>
    <property type="project" value="InterPro"/>
</dbReference>
<evidence type="ECO:0000259" key="9">
    <source>
        <dbReference type="SMART" id="SM00382"/>
    </source>
</evidence>
<evidence type="ECO:0000256" key="4">
    <source>
        <dbReference type="ARBA" id="ARBA00022723"/>
    </source>
</evidence>
<dbReference type="GO" id="GO:0016887">
    <property type="term" value="F:ATP hydrolysis activity"/>
    <property type="evidence" value="ECO:0007669"/>
    <property type="project" value="InterPro"/>
</dbReference>
<proteinExistence type="inferred from homology"/>
<dbReference type="AlphaFoldDB" id="A0A6C0CV95"/>
<dbReference type="GO" id="GO:0046872">
    <property type="term" value="F:metal ion binding"/>
    <property type="evidence" value="ECO:0007669"/>
    <property type="project" value="UniProtKB-KW"/>
</dbReference>
<dbReference type="SMART" id="SM00382">
    <property type="entry name" value="AAA"/>
    <property type="match status" value="1"/>
</dbReference>
<dbReference type="InterPro" id="IPR003960">
    <property type="entry name" value="ATPase_AAA_CS"/>
</dbReference>
<evidence type="ECO:0000256" key="8">
    <source>
        <dbReference type="SAM" id="MobiDB-lite"/>
    </source>
</evidence>
<dbReference type="Pfam" id="PF01434">
    <property type="entry name" value="Peptidase_M41"/>
    <property type="match status" value="1"/>
</dbReference>
<sequence length="621" mass="70304">MNVCIVALVATFFTFSNSYIFVKNTNGKYPISRPHYDNAKKRLENANQPFQPNGNNNQTTFVKKQHPISRNYHEDYIKRLNSKNQTIQDLGILGEEEDEYFQNLDDLERIISSNYTNNEYPSSSRRGGIRIIINKDMVGQFSNMFNTDYDDSNNEEDNYGRGINSKNRDKKSENFEVITKFPTTFKDIGGFDKVKSELYQCIDFLSNYTKYLNYNVRVPKGLILEGPPGNGKTLLAKGLAGEAKVGFIAVSGSEFQEKYVGVGSSRVRELFALAKKNVPCIIFIDEIDALGRKRSGDGETSSSERDNTLNELLVCLDGFKNNTGIFLICATNRADLLDPALTRPGRIDKRIFIGLPDASTREAILQIHTRGKPYDNTINIKDLVDITLGLSGAQIENLLNEAMLNALRYNREAMSSSDIDTIMNKMMAGWQPNDHQFTSDIIDHIAIHEMGHAVVGMLAKHHSKMTKVIINLSSPKSPAYTVFEGTTSSIYTREALFEHLAILLAGRIAEEVFYDVSVTTGAINDFEEAFKLAEKMIVYYGMGKKIIYPSLSETYKEKIDNEVFNLINDAYAYSEFIIKNSKELIYDAAQILKKEKLLTYETLVKLIHAKYSHIFDLKYNQ</sequence>
<evidence type="ECO:0000256" key="2">
    <source>
        <dbReference type="ARBA" id="ARBA00010044"/>
    </source>
</evidence>
<evidence type="ECO:0000256" key="7">
    <source>
        <dbReference type="ARBA" id="ARBA00023049"/>
    </source>
</evidence>
<evidence type="ECO:0000256" key="5">
    <source>
        <dbReference type="ARBA" id="ARBA00022801"/>
    </source>
</evidence>
<dbReference type="InterPro" id="IPR037219">
    <property type="entry name" value="Peptidase_M41-like"/>
</dbReference>
<dbReference type="InterPro" id="IPR003593">
    <property type="entry name" value="AAA+_ATPase"/>
</dbReference>
<dbReference type="EMBL" id="MN739496">
    <property type="protein sequence ID" value="QHT08448.1"/>
    <property type="molecule type" value="Genomic_DNA"/>
</dbReference>
<keyword evidence="3" id="KW-0645">Protease</keyword>
<accession>A0A6C0CV95</accession>
<dbReference type="Pfam" id="PF17862">
    <property type="entry name" value="AAA_lid_3"/>
    <property type="match status" value="1"/>
</dbReference>
<dbReference type="Gene3D" id="1.20.58.760">
    <property type="entry name" value="Peptidase M41"/>
    <property type="match status" value="1"/>
</dbReference>
<dbReference type="Gene3D" id="3.40.50.300">
    <property type="entry name" value="P-loop containing nucleotide triphosphate hydrolases"/>
    <property type="match status" value="1"/>
</dbReference>
<dbReference type="PANTHER" id="PTHR23076:SF97">
    <property type="entry name" value="ATP-DEPENDENT ZINC METALLOPROTEASE YME1L1"/>
    <property type="match status" value="1"/>
</dbReference>
<dbReference type="SUPFAM" id="SSF140990">
    <property type="entry name" value="FtsH protease domain-like"/>
    <property type="match status" value="1"/>
</dbReference>
<feature type="region of interest" description="Disordered" evidence="8">
    <location>
        <begin position="148"/>
        <end position="167"/>
    </location>
</feature>
<dbReference type="InterPro" id="IPR041569">
    <property type="entry name" value="AAA_lid_3"/>
</dbReference>
<evidence type="ECO:0000256" key="6">
    <source>
        <dbReference type="ARBA" id="ARBA00022833"/>
    </source>
</evidence>
<dbReference type="GO" id="GO:0004222">
    <property type="term" value="F:metalloendopeptidase activity"/>
    <property type="evidence" value="ECO:0007669"/>
    <property type="project" value="InterPro"/>
</dbReference>
<dbReference type="Gene3D" id="1.10.8.60">
    <property type="match status" value="1"/>
</dbReference>
<feature type="domain" description="AAA+ ATPase" evidence="9">
    <location>
        <begin position="218"/>
        <end position="357"/>
    </location>
</feature>
<dbReference type="PANTHER" id="PTHR23076">
    <property type="entry name" value="METALLOPROTEASE M41 FTSH"/>
    <property type="match status" value="1"/>
</dbReference>
<organism evidence="10">
    <name type="scientific">viral metagenome</name>
    <dbReference type="NCBI Taxonomy" id="1070528"/>
    <lineage>
        <taxon>unclassified sequences</taxon>
        <taxon>metagenomes</taxon>
        <taxon>organismal metagenomes</taxon>
    </lineage>
</organism>
<dbReference type="GO" id="GO:0004176">
    <property type="term" value="F:ATP-dependent peptidase activity"/>
    <property type="evidence" value="ECO:0007669"/>
    <property type="project" value="InterPro"/>
</dbReference>
<protein>
    <recommendedName>
        <fullName evidence="9">AAA+ ATPase domain-containing protein</fullName>
    </recommendedName>
</protein>
<dbReference type="FunFam" id="3.40.50.300:FF:002568">
    <property type="entry name" value="Cell division protein (FtsH)"/>
    <property type="match status" value="1"/>
</dbReference>
<dbReference type="InterPro" id="IPR003959">
    <property type="entry name" value="ATPase_AAA_core"/>
</dbReference>
<dbReference type="Pfam" id="PF00004">
    <property type="entry name" value="AAA"/>
    <property type="match status" value="1"/>
</dbReference>
<dbReference type="InterPro" id="IPR000642">
    <property type="entry name" value="Peptidase_M41"/>
</dbReference>
<dbReference type="PROSITE" id="PS00674">
    <property type="entry name" value="AAA"/>
    <property type="match status" value="1"/>
</dbReference>
<evidence type="ECO:0000256" key="1">
    <source>
        <dbReference type="ARBA" id="ARBA00001947"/>
    </source>
</evidence>
<comment type="cofactor">
    <cofactor evidence="1">
        <name>Zn(2+)</name>
        <dbReference type="ChEBI" id="CHEBI:29105"/>
    </cofactor>
</comment>
<name>A0A6C0CV95_9ZZZZ</name>
<evidence type="ECO:0000256" key="3">
    <source>
        <dbReference type="ARBA" id="ARBA00022670"/>
    </source>
</evidence>
<evidence type="ECO:0000313" key="10">
    <source>
        <dbReference type="EMBL" id="QHT08448.1"/>
    </source>
</evidence>
<reference evidence="10" key="1">
    <citation type="journal article" date="2020" name="Nature">
        <title>Giant virus diversity and host interactions through global metagenomics.</title>
        <authorList>
            <person name="Schulz F."/>
            <person name="Roux S."/>
            <person name="Paez-Espino D."/>
            <person name="Jungbluth S."/>
            <person name="Walsh D.A."/>
            <person name="Denef V.J."/>
            <person name="McMahon K.D."/>
            <person name="Konstantinidis K.T."/>
            <person name="Eloe-Fadrosh E.A."/>
            <person name="Kyrpides N.C."/>
            <person name="Woyke T."/>
        </authorList>
    </citation>
    <scope>NUCLEOTIDE SEQUENCE</scope>
    <source>
        <strain evidence="10">GVMAG-M-3300022752-66</strain>
    </source>
</reference>
<keyword evidence="7" id="KW-0482">Metalloprotease</keyword>
<feature type="compositionally biased region" description="Acidic residues" evidence="8">
    <location>
        <begin position="148"/>
        <end position="157"/>
    </location>
</feature>
<dbReference type="GO" id="GO:0006508">
    <property type="term" value="P:proteolysis"/>
    <property type="evidence" value="ECO:0007669"/>
    <property type="project" value="UniProtKB-KW"/>
</dbReference>